<organism evidence="6 7">
    <name type="scientific">Tsukamurella pseudospumae</name>
    <dbReference type="NCBI Taxonomy" id="239498"/>
    <lineage>
        <taxon>Bacteria</taxon>
        <taxon>Bacillati</taxon>
        <taxon>Actinomycetota</taxon>
        <taxon>Actinomycetes</taxon>
        <taxon>Mycobacteriales</taxon>
        <taxon>Tsukamurellaceae</taxon>
        <taxon>Tsukamurella</taxon>
    </lineage>
</organism>
<comment type="similarity">
    <text evidence="1 3">Belongs to the aldehyde dehydrogenase family.</text>
</comment>
<evidence type="ECO:0000256" key="4">
    <source>
        <dbReference type="SAM" id="MobiDB-lite"/>
    </source>
</evidence>
<dbReference type="PROSITE" id="PS00070">
    <property type="entry name" value="ALDEHYDE_DEHYDR_CYS"/>
    <property type="match status" value="1"/>
</dbReference>
<dbReference type="InterPro" id="IPR016162">
    <property type="entry name" value="Ald_DH_N"/>
</dbReference>
<dbReference type="InterPro" id="IPR016160">
    <property type="entry name" value="Ald_DH_CS_CYS"/>
</dbReference>
<name>A0A137ZHS3_9ACTN</name>
<dbReference type="InterPro" id="IPR016161">
    <property type="entry name" value="Ald_DH/histidinol_DH"/>
</dbReference>
<comment type="caution">
    <text evidence="6">The sequence shown here is derived from an EMBL/GenBank/DDBJ whole genome shotgun (WGS) entry which is preliminary data.</text>
</comment>
<evidence type="ECO:0000256" key="3">
    <source>
        <dbReference type="PIRNR" id="PIRNR036492"/>
    </source>
</evidence>
<dbReference type="InterPro" id="IPR012394">
    <property type="entry name" value="Aldehyde_DH_NAD(P)"/>
</dbReference>
<evidence type="ECO:0000313" key="6">
    <source>
        <dbReference type="EMBL" id="KXO97736.1"/>
    </source>
</evidence>
<feature type="compositionally biased region" description="Polar residues" evidence="4">
    <location>
        <begin position="22"/>
        <end position="31"/>
    </location>
</feature>
<sequence>MREQSLTYGSDTRELPEDRMTAPSNLQTGDLISTDPRTGAEVARFPVADAATVIEAVDAAREAAAWWGDLAPKARRSWLLRFRAELSRRAEELAAVISAETGKPTDDALLEVMLAVVHIDWAAKNAEKVLGRRKVPSGLLGANLAATVEYRPFGVVGCIGPWNYPVFTPMGSVSYALAAGNAVVFKPSELTPAVGQFLADTWNAACPGQPVLQVIHGGGETGAALCRSGVDKLAFTGSARTARTVMATCAESLTPVTIEGGGKDAFLIDSDADVDAAVDAAAFGAFGNAGQTCAGVERVYVVSDRYDEFVDKLVARTRALRGGDDDGADYGPATMARQLPIIAGHIDDALAHGGRALVGGRESVGETTVQPVVLVDVPEDSTAVTDETFGPTVVVNRVATIEEGIERANNSTYGLSAAIMTRNVSRGRELARLLRTGSVAVNSFLSFASVPALPFGGLGDSGFGRIHGADGLREFSRPQAVAAQKFTAPMNLLTFDRKARDMKAVRLMLRHVYGR</sequence>
<evidence type="ECO:0000256" key="2">
    <source>
        <dbReference type="ARBA" id="ARBA00023002"/>
    </source>
</evidence>
<evidence type="ECO:0000313" key="7">
    <source>
        <dbReference type="Proteomes" id="UP000070409"/>
    </source>
</evidence>
<dbReference type="InterPro" id="IPR016163">
    <property type="entry name" value="Ald_DH_C"/>
</dbReference>
<dbReference type="EMBL" id="LSRE01000017">
    <property type="protein sequence ID" value="KXO97736.1"/>
    <property type="molecule type" value="Genomic_DNA"/>
</dbReference>
<gene>
    <name evidence="6" type="ORF">AXK61_22165</name>
</gene>
<feature type="compositionally biased region" description="Basic and acidic residues" evidence="4">
    <location>
        <begin position="11"/>
        <end position="20"/>
    </location>
</feature>
<evidence type="ECO:0000256" key="1">
    <source>
        <dbReference type="ARBA" id="ARBA00009986"/>
    </source>
</evidence>
<feature type="compositionally biased region" description="Polar residues" evidence="4">
    <location>
        <begin position="1"/>
        <end position="10"/>
    </location>
</feature>
<feature type="region of interest" description="Disordered" evidence="4">
    <location>
        <begin position="1"/>
        <end position="33"/>
    </location>
</feature>
<dbReference type="Pfam" id="PF00171">
    <property type="entry name" value="Aldedh"/>
    <property type="match status" value="1"/>
</dbReference>
<dbReference type="SUPFAM" id="SSF53720">
    <property type="entry name" value="ALDH-like"/>
    <property type="match status" value="1"/>
</dbReference>
<dbReference type="PIRSF" id="PIRSF036492">
    <property type="entry name" value="ALDH"/>
    <property type="match status" value="1"/>
</dbReference>
<dbReference type="Gene3D" id="3.40.605.10">
    <property type="entry name" value="Aldehyde Dehydrogenase, Chain A, domain 1"/>
    <property type="match status" value="1"/>
</dbReference>
<keyword evidence="2 3" id="KW-0560">Oxidoreductase</keyword>
<reference evidence="6 7" key="1">
    <citation type="submission" date="2016-02" db="EMBL/GenBank/DDBJ databases">
        <authorList>
            <person name="Teng J.L."/>
            <person name="Tang Y."/>
            <person name="Huang Y."/>
            <person name="Guo F."/>
            <person name="Wei W."/>
            <person name="Chen J.H."/>
            <person name="Wong S.Y."/>
            <person name="Lau S.K."/>
            <person name="Woo P.C."/>
        </authorList>
    </citation>
    <scope>NUCLEOTIDE SEQUENCE [LARGE SCALE GENOMIC DNA]</scope>
    <source>
        <strain evidence="6 7">JCM 13375</strain>
    </source>
</reference>
<accession>A0A137ZHS3</accession>
<dbReference type="Proteomes" id="UP000070409">
    <property type="component" value="Unassembled WGS sequence"/>
</dbReference>
<dbReference type="Gene3D" id="3.40.309.10">
    <property type="entry name" value="Aldehyde Dehydrogenase, Chain A, domain 2"/>
    <property type="match status" value="1"/>
</dbReference>
<feature type="domain" description="Aldehyde dehydrogenase" evidence="5">
    <location>
        <begin position="32"/>
        <end position="481"/>
    </location>
</feature>
<protein>
    <recommendedName>
        <fullName evidence="3">Aldehyde dehydrogenase</fullName>
    </recommendedName>
</protein>
<evidence type="ECO:0000259" key="5">
    <source>
        <dbReference type="Pfam" id="PF00171"/>
    </source>
</evidence>
<dbReference type="InterPro" id="IPR015590">
    <property type="entry name" value="Aldehyde_DH_dom"/>
</dbReference>
<proteinExistence type="inferred from homology"/>
<dbReference type="PANTHER" id="PTHR11699">
    <property type="entry name" value="ALDEHYDE DEHYDROGENASE-RELATED"/>
    <property type="match status" value="1"/>
</dbReference>
<keyword evidence="7" id="KW-1185">Reference proteome</keyword>
<dbReference type="CDD" id="cd07099">
    <property type="entry name" value="ALDH_DDALDH"/>
    <property type="match status" value="1"/>
</dbReference>